<dbReference type="InterPro" id="IPR001245">
    <property type="entry name" value="Ser-Thr/Tyr_kinase_cat_dom"/>
</dbReference>
<proteinExistence type="predicted"/>
<keyword evidence="4 8" id="KW-0418">Kinase</keyword>
<feature type="non-terminal residue" evidence="8">
    <location>
        <position position="1"/>
    </location>
</feature>
<organism evidence="8 9">
    <name type="scientific">Cajanus cajan</name>
    <name type="common">Pigeon pea</name>
    <name type="synonym">Cajanus indicus</name>
    <dbReference type="NCBI Taxonomy" id="3821"/>
    <lineage>
        <taxon>Eukaryota</taxon>
        <taxon>Viridiplantae</taxon>
        <taxon>Streptophyta</taxon>
        <taxon>Embryophyta</taxon>
        <taxon>Tracheophyta</taxon>
        <taxon>Spermatophyta</taxon>
        <taxon>Magnoliopsida</taxon>
        <taxon>eudicotyledons</taxon>
        <taxon>Gunneridae</taxon>
        <taxon>Pentapetalae</taxon>
        <taxon>rosids</taxon>
        <taxon>fabids</taxon>
        <taxon>Fabales</taxon>
        <taxon>Fabaceae</taxon>
        <taxon>Papilionoideae</taxon>
        <taxon>50 kb inversion clade</taxon>
        <taxon>NPAAA clade</taxon>
        <taxon>indigoferoid/millettioid clade</taxon>
        <taxon>Phaseoleae</taxon>
        <taxon>Cajanus</taxon>
    </lineage>
</organism>
<dbReference type="EMBL" id="KQ484134">
    <property type="protein sequence ID" value="KYP37163.1"/>
    <property type="molecule type" value="Genomic_DNA"/>
</dbReference>
<dbReference type="GO" id="GO:0004674">
    <property type="term" value="F:protein serine/threonine kinase activity"/>
    <property type="evidence" value="ECO:0007669"/>
    <property type="project" value="UniProtKB-KW"/>
</dbReference>
<dbReference type="InterPro" id="IPR000719">
    <property type="entry name" value="Prot_kinase_dom"/>
</dbReference>
<dbReference type="SUPFAM" id="SSF56112">
    <property type="entry name" value="Protein kinase-like (PK-like)"/>
    <property type="match status" value="1"/>
</dbReference>
<reference evidence="8" key="1">
    <citation type="journal article" date="2012" name="Nat. Biotechnol.">
        <title>Draft genome sequence of pigeonpea (Cajanus cajan), an orphan legume crop of resource-poor farmers.</title>
        <authorList>
            <person name="Varshney R.K."/>
            <person name="Chen W."/>
            <person name="Li Y."/>
            <person name="Bharti A.K."/>
            <person name="Saxena R.K."/>
            <person name="Schlueter J.A."/>
            <person name="Donoghue M.T."/>
            <person name="Azam S."/>
            <person name="Fan G."/>
            <person name="Whaley A.M."/>
            <person name="Farmer A.D."/>
            <person name="Sheridan J."/>
            <person name="Iwata A."/>
            <person name="Tuteja R."/>
            <person name="Penmetsa R.V."/>
            <person name="Wu W."/>
            <person name="Upadhyaya H.D."/>
            <person name="Yang S.P."/>
            <person name="Shah T."/>
            <person name="Saxena K.B."/>
            <person name="Michael T."/>
            <person name="McCombie W.R."/>
            <person name="Yang B."/>
            <person name="Zhang G."/>
            <person name="Yang H."/>
            <person name="Wang J."/>
            <person name="Spillane C."/>
            <person name="Cook D.R."/>
            <person name="May G.D."/>
            <person name="Xu X."/>
            <person name="Jackson S.A."/>
        </authorList>
    </citation>
    <scope>NUCLEOTIDE SEQUENCE [LARGE SCALE GENOMIC DNA]</scope>
</reference>
<dbReference type="Gramene" id="C.cajan_38669.t">
    <property type="protein sequence ID" value="C.cajan_38669.t"/>
    <property type="gene ID" value="C.cajan_38669"/>
</dbReference>
<evidence type="ECO:0000256" key="6">
    <source>
        <dbReference type="PROSITE-ProRule" id="PRU10141"/>
    </source>
</evidence>
<dbReference type="PANTHER" id="PTHR27003:SF303">
    <property type="entry name" value="TYROSINE KINASE FAMILY PROTEIN"/>
    <property type="match status" value="1"/>
</dbReference>
<dbReference type="GO" id="GO:0009506">
    <property type="term" value="C:plasmodesma"/>
    <property type="evidence" value="ECO:0007669"/>
    <property type="project" value="TreeGrafter"/>
</dbReference>
<dbReference type="OMA" id="REDRWNP"/>
<evidence type="ECO:0000256" key="5">
    <source>
        <dbReference type="ARBA" id="ARBA00022840"/>
    </source>
</evidence>
<name>A0A151R3S0_CAJCA</name>
<dbReference type="PROSITE" id="PS00107">
    <property type="entry name" value="PROTEIN_KINASE_ATP"/>
    <property type="match status" value="1"/>
</dbReference>
<dbReference type="PROSITE" id="PS50011">
    <property type="entry name" value="PROTEIN_KINASE_DOM"/>
    <property type="match status" value="1"/>
</dbReference>
<evidence type="ECO:0000256" key="1">
    <source>
        <dbReference type="ARBA" id="ARBA00022527"/>
    </source>
</evidence>
<gene>
    <name evidence="8" type="ORF">KK1_041676</name>
</gene>
<protein>
    <submittedName>
        <fullName evidence="8">Receptor-like protein kinase HERK 1</fullName>
    </submittedName>
</protein>
<feature type="domain" description="Protein kinase" evidence="7">
    <location>
        <begin position="13"/>
        <end position="202"/>
    </location>
</feature>
<dbReference type="InterPro" id="IPR045272">
    <property type="entry name" value="ANXUR1/2-like"/>
</dbReference>
<dbReference type="InterPro" id="IPR011009">
    <property type="entry name" value="Kinase-like_dom_sf"/>
</dbReference>
<dbReference type="InterPro" id="IPR017441">
    <property type="entry name" value="Protein_kinase_ATP_BS"/>
</dbReference>
<evidence type="ECO:0000259" key="7">
    <source>
        <dbReference type="PROSITE" id="PS50011"/>
    </source>
</evidence>
<evidence type="ECO:0000256" key="2">
    <source>
        <dbReference type="ARBA" id="ARBA00022679"/>
    </source>
</evidence>
<dbReference type="GO" id="GO:0004714">
    <property type="term" value="F:transmembrane receptor protein tyrosine kinase activity"/>
    <property type="evidence" value="ECO:0007669"/>
    <property type="project" value="InterPro"/>
</dbReference>
<keyword evidence="5 6" id="KW-0067">ATP-binding</keyword>
<keyword evidence="8" id="KW-0675">Receptor</keyword>
<keyword evidence="2" id="KW-0808">Transferase</keyword>
<sequence length="202" mass="23560">FSWTDIKKATNNFDEKRIIGDGTFSKAYKGYLKRNDGTNYAVAVKRFKVERPDGWGEFTTEVELHCQLHHPHIISLIGFCIHKKEKIIVFEYKRKLNYRKKPIEEDIDPNIKGKIAPECWQVFVDIIAGCLKNEPDERPAMGEVQMQLEHALSLQKQADITNTNGCYTLISTTIIPREDRWNPFYDSELNNVLYRYVSDQTN</sequence>
<dbReference type="PANTHER" id="PTHR27003">
    <property type="entry name" value="OS07G0166700 PROTEIN"/>
    <property type="match status" value="1"/>
</dbReference>
<dbReference type="GO" id="GO:0005524">
    <property type="term" value="F:ATP binding"/>
    <property type="evidence" value="ECO:0007669"/>
    <property type="project" value="UniProtKB-UniRule"/>
</dbReference>
<dbReference type="FunFam" id="3.30.200.20:FF:000039">
    <property type="entry name" value="receptor-like protein kinase FERONIA"/>
    <property type="match status" value="1"/>
</dbReference>
<dbReference type="Pfam" id="PF07714">
    <property type="entry name" value="PK_Tyr_Ser-Thr"/>
    <property type="match status" value="1"/>
</dbReference>
<keyword evidence="1" id="KW-0723">Serine/threonine-protein kinase</keyword>
<dbReference type="GO" id="GO:0005886">
    <property type="term" value="C:plasma membrane"/>
    <property type="evidence" value="ECO:0007669"/>
    <property type="project" value="TreeGrafter"/>
</dbReference>
<accession>A0A151R3S0</accession>
<evidence type="ECO:0000313" key="9">
    <source>
        <dbReference type="Proteomes" id="UP000075243"/>
    </source>
</evidence>
<dbReference type="AlphaFoldDB" id="A0A151R3S0"/>
<keyword evidence="9" id="KW-1185">Reference proteome</keyword>
<dbReference type="Gene3D" id="3.30.200.20">
    <property type="entry name" value="Phosphorylase Kinase, domain 1"/>
    <property type="match status" value="1"/>
</dbReference>
<evidence type="ECO:0000313" key="8">
    <source>
        <dbReference type="EMBL" id="KYP37163.1"/>
    </source>
</evidence>
<feature type="binding site" evidence="6">
    <location>
        <position position="45"/>
    </location>
    <ligand>
        <name>ATP</name>
        <dbReference type="ChEBI" id="CHEBI:30616"/>
    </ligand>
</feature>
<evidence type="ECO:0000256" key="4">
    <source>
        <dbReference type="ARBA" id="ARBA00022777"/>
    </source>
</evidence>
<keyword evidence="3 6" id="KW-0547">Nucleotide-binding</keyword>
<dbReference type="Proteomes" id="UP000075243">
    <property type="component" value="Unassembled WGS sequence"/>
</dbReference>
<evidence type="ECO:0000256" key="3">
    <source>
        <dbReference type="ARBA" id="ARBA00022741"/>
    </source>
</evidence>